<name>A0A1M6NKM1_9BURK</name>
<keyword evidence="2" id="KW-0813">Transport</keyword>
<dbReference type="OrthoDB" id="9814020at2"/>
<evidence type="ECO:0000256" key="9">
    <source>
        <dbReference type="SAM" id="Phobius"/>
    </source>
</evidence>
<evidence type="ECO:0000256" key="1">
    <source>
        <dbReference type="ARBA" id="ARBA00004429"/>
    </source>
</evidence>
<keyword evidence="5 9" id="KW-0812">Transmembrane</keyword>
<protein>
    <recommendedName>
        <fullName evidence="12">Sulphur transport domain-containing protein</fullName>
    </recommendedName>
</protein>
<evidence type="ECO:0000256" key="4">
    <source>
        <dbReference type="ARBA" id="ARBA00022519"/>
    </source>
</evidence>
<comment type="subcellular location">
    <subcellularLocation>
        <location evidence="1">Cell inner membrane</location>
        <topology evidence="1">Multi-pass membrane protein</topology>
    </subcellularLocation>
</comment>
<dbReference type="InterPro" id="IPR007272">
    <property type="entry name" value="Sulf_transp_TsuA/YedE"/>
</dbReference>
<evidence type="ECO:0000256" key="5">
    <source>
        <dbReference type="ARBA" id="ARBA00022692"/>
    </source>
</evidence>
<keyword evidence="4" id="KW-0997">Cell inner membrane</keyword>
<evidence type="ECO:0000256" key="7">
    <source>
        <dbReference type="ARBA" id="ARBA00023136"/>
    </source>
</evidence>
<evidence type="ECO:0008006" key="12">
    <source>
        <dbReference type="Google" id="ProtNLM"/>
    </source>
</evidence>
<keyword evidence="7 9" id="KW-0472">Membrane</keyword>
<sequence length="144" mass="14732">MNIDLAHFTPFPSLVGGLLIGFSATLLVLGNGRVAGISGILGGLLDTTSRDRLWRAAFVLGLFAAPWAFKFFASLPAVTIAASPPVLIVAGLLVGIGTRYASGCTSGHGVCGLSRGSVRSLAATATFMAAGFLTVFVTRHLLGL</sequence>
<dbReference type="EMBL" id="FRAB01000010">
    <property type="protein sequence ID" value="SHJ96318.1"/>
    <property type="molecule type" value="Genomic_DNA"/>
</dbReference>
<feature type="transmembrane region" description="Helical" evidence="9">
    <location>
        <begin position="53"/>
        <end position="69"/>
    </location>
</feature>
<dbReference type="AlphaFoldDB" id="A0A1M6NKM1"/>
<comment type="similarity">
    <text evidence="8">Belongs to the TsuA/YedE (TC 9.B.102) family.</text>
</comment>
<evidence type="ECO:0000256" key="3">
    <source>
        <dbReference type="ARBA" id="ARBA00022475"/>
    </source>
</evidence>
<keyword evidence="6 9" id="KW-1133">Transmembrane helix</keyword>
<dbReference type="GO" id="GO:0005886">
    <property type="term" value="C:plasma membrane"/>
    <property type="evidence" value="ECO:0007669"/>
    <property type="project" value="UniProtKB-SubCell"/>
</dbReference>
<dbReference type="PANTHER" id="PTHR30574">
    <property type="entry name" value="INNER MEMBRANE PROTEIN YEDE"/>
    <property type="match status" value="1"/>
</dbReference>
<evidence type="ECO:0000256" key="6">
    <source>
        <dbReference type="ARBA" id="ARBA00022989"/>
    </source>
</evidence>
<accession>A0A1M6NKM1</accession>
<evidence type="ECO:0000256" key="8">
    <source>
        <dbReference type="ARBA" id="ARBA00035655"/>
    </source>
</evidence>
<evidence type="ECO:0000256" key="2">
    <source>
        <dbReference type="ARBA" id="ARBA00022448"/>
    </source>
</evidence>
<keyword evidence="3" id="KW-1003">Cell membrane</keyword>
<feature type="transmembrane region" description="Helical" evidence="9">
    <location>
        <begin position="12"/>
        <end position="32"/>
    </location>
</feature>
<evidence type="ECO:0000313" key="10">
    <source>
        <dbReference type="EMBL" id="SHJ96318.1"/>
    </source>
</evidence>
<dbReference type="PANTHER" id="PTHR30574:SF1">
    <property type="entry name" value="SULPHUR TRANSPORT DOMAIN-CONTAINING PROTEIN"/>
    <property type="match status" value="1"/>
</dbReference>
<dbReference type="STRING" id="169427.SAMN05192548_1010130"/>
<gene>
    <name evidence="10" type="ORF">SAMN05192548_1010130</name>
</gene>
<organism evidence="10 11">
    <name type="scientific">Paraburkholderia terricola</name>
    <dbReference type="NCBI Taxonomy" id="169427"/>
    <lineage>
        <taxon>Bacteria</taxon>
        <taxon>Pseudomonadati</taxon>
        <taxon>Pseudomonadota</taxon>
        <taxon>Betaproteobacteria</taxon>
        <taxon>Burkholderiales</taxon>
        <taxon>Burkholderiaceae</taxon>
        <taxon>Paraburkholderia</taxon>
    </lineage>
</organism>
<feature type="transmembrane region" description="Helical" evidence="9">
    <location>
        <begin position="75"/>
        <end position="100"/>
    </location>
</feature>
<feature type="transmembrane region" description="Helical" evidence="9">
    <location>
        <begin position="121"/>
        <end position="142"/>
    </location>
</feature>
<reference evidence="10 11" key="1">
    <citation type="submission" date="2016-11" db="EMBL/GenBank/DDBJ databases">
        <authorList>
            <person name="Jaros S."/>
            <person name="Januszkiewicz K."/>
            <person name="Wedrychowicz H."/>
        </authorList>
    </citation>
    <scope>NUCLEOTIDE SEQUENCE [LARGE SCALE GENOMIC DNA]</scope>
    <source>
        <strain evidence="10 11">LMG 20594</strain>
    </source>
</reference>
<evidence type="ECO:0000313" key="11">
    <source>
        <dbReference type="Proteomes" id="UP000184395"/>
    </source>
</evidence>
<dbReference type="RefSeq" id="WP_073428774.1">
    <property type="nucleotide sequence ID" value="NZ_CADFGY010000008.1"/>
</dbReference>
<dbReference type="Proteomes" id="UP000184395">
    <property type="component" value="Unassembled WGS sequence"/>
</dbReference>
<proteinExistence type="inferred from homology"/>